<gene>
    <name evidence="7" type="primary">nagZ</name>
    <name evidence="7" type="ORF">MON41_06585</name>
</gene>
<dbReference type="NCBIfam" id="NF003740">
    <property type="entry name" value="PRK05337.1"/>
    <property type="match status" value="1"/>
</dbReference>
<keyword evidence="8" id="KW-1185">Reference proteome</keyword>
<dbReference type="InterPro" id="IPR036962">
    <property type="entry name" value="Glyco_hydro_3_N_sf"/>
</dbReference>
<keyword evidence="4 7" id="KW-0378">Hydrolase</keyword>
<dbReference type="PANTHER" id="PTHR30480">
    <property type="entry name" value="BETA-HEXOSAMINIDASE-RELATED"/>
    <property type="match status" value="1"/>
</dbReference>
<proteinExistence type="inferred from homology"/>
<dbReference type="EC" id="3.2.1.52" evidence="3"/>
<dbReference type="Proteomes" id="UP001201985">
    <property type="component" value="Unassembled WGS sequence"/>
</dbReference>
<protein>
    <recommendedName>
        <fullName evidence="3">beta-N-acetylhexosaminidase</fullName>
        <ecNumber evidence="3">3.2.1.52</ecNumber>
    </recommendedName>
</protein>
<name>A0ABS9W2A4_9PROT</name>
<evidence type="ECO:0000313" key="7">
    <source>
        <dbReference type="EMBL" id="MCI0753426.1"/>
    </source>
</evidence>
<dbReference type="InterPro" id="IPR050226">
    <property type="entry name" value="NagZ_Beta-hexosaminidase"/>
</dbReference>
<dbReference type="Gene3D" id="3.20.20.300">
    <property type="entry name" value="Glycoside hydrolase, family 3, N-terminal domain"/>
    <property type="match status" value="1"/>
</dbReference>
<dbReference type="EMBL" id="JALBUU010000004">
    <property type="protein sequence ID" value="MCI0753426.1"/>
    <property type="molecule type" value="Genomic_DNA"/>
</dbReference>
<dbReference type="InterPro" id="IPR017853">
    <property type="entry name" value="GH"/>
</dbReference>
<dbReference type="PANTHER" id="PTHR30480:SF13">
    <property type="entry name" value="BETA-HEXOSAMINIDASE"/>
    <property type="match status" value="1"/>
</dbReference>
<accession>A0ABS9W2A4</accession>
<comment type="caution">
    <text evidence="7">The sequence shown here is derived from an EMBL/GenBank/DDBJ whole genome shotgun (WGS) entry which is preliminary data.</text>
</comment>
<evidence type="ECO:0000256" key="2">
    <source>
        <dbReference type="ARBA" id="ARBA00005336"/>
    </source>
</evidence>
<dbReference type="GO" id="GO:0004563">
    <property type="term" value="F:beta-N-acetylhexosaminidase activity"/>
    <property type="evidence" value="ECO:0007669"/>
    <property type="project" value="UniProtKB-EC"/>
</dbReference>
<feature type="domain" description="Glycoside hydrolase family 3 N-terminal" evidence="6">
    <location>
        <begin position="17"/>
        <end position="281"/>
    </location>
</feature>
<evidence type="ECO:0000259" key="6">
    <source>
        <dbReference type="Pfam" id="PF00933"/>
    </source>
</evidence>
<dbReference type="InterPro" id="IPR001764">
    <property type="entry name" value="Glyco_hydro_3_N"/>
</dbReference>
<evidence type="ECO:0000256" key="5">
    <source>
        <dbReference type="ARBA" id="ARBA00023295"/>
    </source>
</evidence>
<sequence>MAHPRAAIIGLAGHHLSTDEVAMLRQWRPFGVILFARNIANPEQLRSLTTAIRTELGAEVPILVDQEGGRVARLRPPHWPEFPPAARFEAGAEAAACANATLLGLECRDLGLDVVCAPVLDLRLPGAHGIIGDRSFSADPDEVARLGGAWIRGLQEAGTIPVIKHIPGHGRAAVDSHLELPRVTATARELEADLAPFTALAASGAWAMTAHILYTAWDEQRPATLSPLVIEQVIRGAIGFDGPLVSDDLAMHALRGEPGGLARESLDAGCDLVLHCTGVLSESVAVLRGSGPLSDRAEGRLARARQHSLPGRVMVHDRTALARQRDDVLRNLA</sequence>
<evidence type="ECO:0000256" key="1">
    <source>
        <dbReference type="ARBA" id="ARBA00001231"/>
    </source>
</evidence>
<evidence type="ECO:0000256" key="4">
    <source>
        <dbReference type="ARBA" id="ARBA00022801"/>
    </source>
</evidence>
<dbReference type="Pfam" id="PF00933">
    <property type="entry name" value="Glyco_hydro_3"/>
    <property type="match status" value="1"/>
</dbReference>
<evidence type="ECO:0000313" key="8">
    <source>
        <dbReference type="Proteomes" id="UP001201985"/>
    </source>
</evidence>
<dbReference type="RefSeq" id="WP_120007633.1">
    <property type="nucleotide sequence ID" value="NZ_JALBUU010000004.1"/>
</dbReference>
<comment type="catalytic activity">
    <reaction evidence="1">
        <text>Hydrolysis of terminal non-reducing N-acetyl-D-hexosamine residues in N-acetyl-beta-D-hexosaminides.</text>
        <dbReference type="EC" id="3.2.1.52"/>
    </reaction>
</comment>
<comment type="similarity">
    <text evidence="2">Belongs to the glycosyl hydrolase 3 family.</text>
</comment>
<dbReference type="SUPFAM" id="SSF51445">
    <property type="entry name" value="(Trans)glycosidases"/>
    <property type="match status" value="1"/>
</dbReference>
<organism evidence="7 8">
    <name type="scientific">Teichococcus vastitatis</name>
    <dbReference type="NCBI Taxonomy" id="2307076"/>
    <lineage>
        <taxon>Bacteria</taxon>
        <taxon>Pseudomonadati</taxon>
        <taxon>Pseudomonadota</taxon>
        <taxon>Alphaproteobacteria</taxon>
        <taxon>Acetobacterales</taxon>
        <taxon>Roseomonadaceae</taxon>
        <taxon>Roseomonas</taxon>
    </lineage>
</organism>
<keyword evidence="5 7" id="KW-0326">Glycosidase</keyword>
<reference evidence="7 8" key="1">
    <citation type="submission" date="2022-03" db="EMBL/GenBank/DDBJ databases">
        <title>Complete genome analysis of Roseomonas KG 17.1 : a prolific producer of plant growth promoters.</title>
        <authorList>
            <person name="Saadouli I."/>
            <person name="Najjari A."/>
            <person name="Mosbah A."/>
            <person name="Ouzari H.I."/>
        </authorList>
    </citation>
    <scope>NUCLEOTIDE SEQUENCE [LARGE SCALE GENOMIC DNA]</scope>
    <source>
        <strain evidence="7 8">KG17-1</strain>
    </source>
</reference>
<evidence type="ECO:0000256" key="3">
    <source>
        <dbReference type="ARBA" id="ARBA00012663"/>
    </source>
</evidence>